<dbReference type="PANTHER" id="PTHR12526:SF630">
    <property type="entry name" value="GLYCOSYLTRANSFERASE"/>
    <property type="match status" value="1"/>
</dbReference>
<gene>
    <name evidence="3" type="ORF">AX760_16010</name>
</gene>
<feature type="domain" description="Glycosyl transferase family 1" evidence="1">
    <location>
        <begin position="169"/>
        <end position="324"/>
    </location>
</feature>
<dbReference type="PANTHER" id="PTHR12526">
    <property type="entry name" value="GLYCOSYLTRANSFERASE"/>
    <property type="match status" value="1"/>
</dbReference>
<keyword evidence="3" id="KW-0808">Transferase</keyword>
<dbReference type="InterPro" id="IPR001296">
    <property type="entry name" value="Glyco_trans_1"/>
</dbReference>
<dbReference type="InterPro" id="IPR028098">
    <property type="entry name" value="Glyco_trans_4-like_N"/>
</dbReference>
<name>A0A657LTA3_9HYPH</name>
<organism evidence="3 4">
    <name type="scientific">Pararhizobium antarcticum</name>
    <dbReference type="NCBI Taxonomy" id="1798805"/>
    <lineage>
        <taxon>Bacteria</taxon>
        <taxon>Pseudomonadati</taxon>
        <taxon>Pseudomonadota</taxon>
        <taxon>Alphaproteobacteria</taxon>
        <taxon>Hyphomicrobiales</taxon>
        <taxon>Rhizobiaceae</taxon>
        <taxon>Rhizobium/Agrobacterium group</taxon>
        <taxon>Pararhizobium</taxon>
    </lineage>
</organism>
<dbReference type="EMBL" id="LSRP01000080">
    <property type="protein sequence ID" value="OJF97765.1"/>
    <property type="molecule type" value="Genomic_DNA"/>
</dbReference>
<proteinExistence type="predicted"/>
<evidence type="ECO:0000313" key="3">
    <source>
        <dbReference type="EMBL" id="OJF97765.1"/>
    </source>
</evidence>
<evidence type="ECO:0000259" key="1">
    <source>
        <dbReference type="Pfam" id="PF00534"/>
    </source>
</evidence>
<protein>
    <submittedName>
        <fullName evidence="3">Glycosyl transferase</fullName>
    </submittedName>
</protein>
<accession>A0A657LTA3</accession>
<dbReference type="RefSeq" id="WP_071832839.1">
    <property type="nucleotide sequence ID" value="NZ_LSRP01000080.1"/>
</dbReference>
<evidence type="ECO:0000259" key="2">
    <source>
        <dbReference type="Pfam" id="PF13439"/>
    </source>
</evidence>
<dbReference type="Gene3D" id="3.40.50.2000">
    <property type="entry name" value="Glycogen Phosphorylase B"/>
    <property type="match status" value="2"/>
</dbReference>
<dbReference type="CDD" id="cd03801">
    <property type="entry name" value="GT4_PimA-like"/>
    <property type="match status" value="1"/>
</dbReference>
<feature type="domain" description="Glycosyltransferase subfamily 4-like N-terminal" evidence="2">
    <location>
        <begin position="78"/>
        <end position="159"/>
    </location>
</feature>
<dbReference type="Proteomes" id="UP000182661">
    <property type="component" value="Unassembled WGS sequence"/>
</dbReference>
<dbReference type="Pfam" id="PF00534">
    <property type="entry name" value="Glycos_transf_1"/>
    <property type="match status" value="1"/>
</dbReference>
<dbReference type="SUPFAM" id="SSF53756">
    <property type="entry name" value="UDP-Glycosyltransferase/glycogen phosphorylase"/>
    <property type="match status" value="1"/>
</dbReference>
<dbReference type="OrthoDB" id="9781738at2"/>
<sequence>MKNRLVFAYPGQLELKTGGYGYDRRLIRELEILGWQVEFAGLGDGFPVPRADVLAEAEGRLSALPDGALVMIDGLAFGAMNQWAKREASRLRIVALVHHPLALETGTPADLAGVLRASEREALRFVRHVVVTSPETARTLSSSYGVASADITIALPGTDQRTLAAGGNDPVHIVSVGTLTKRKGHDVLINALHTLKHLPWRASIIGNRSLDPATAGALDDQIRRLGLGERVTLCGEVSDVPAKLETADIFALASRYEGYGMVFAEALAQGLPIVACHAGAVPDVVPPQAGILVAVDDVDAFAGALREFIINPRLRRQFADAAAEVGAALPGWRDTAASVAVCLKGIQ</sequence>
<reference evidence="3 4" key="1">
    <citation type="submission" date="2016-02" db="EMBL/GenBank/DDBJ databases">
        <title>Genome sequencing of a beta-galactosidase producing bacteria Rhizobium sp. 59.</title>
        <authorList>
            <person name="Wang D."/>
            <person name="Kot W."/>
            <person name="Qin Y."/>
            <person name="Hansen L."/>
            <person name="Naqvi K."/>
            <person name="Rensing C."/>
        </authorList>
    </citation>
    <scope>NUCLEOTIDE SEQUENCE [LARGE SCALE GENOMIC DNA]</scope>
    <source>
        <strain evidence="3 4">59</strain>
    </source>
</reference>
<keyword evidence="4" id="KW-1185">Reference proteome</keyword>
<dbReference type="Pfam" id="PF13439">
    <property type="entry name" value="Glyco_transf_4"/>
    <property type="match status" value="1"/>
</dbReference>
<evidence type="ECO:0000313" key="4">
    <source>
        <dbReference type="Proteomes" id="UP000182661"/>
    </source>
</evidence>
<dbReference type="GO" id="GO:0016757">
    <property type="term" value="F:glycosyltransferase activity"/>
    <property type="evidence" value="ECO:0007669"/>
    <property type="project" value="InterPro"/>
</dbReference>
<dbReference type="AlphaFoldDB" id="A0A657LTA3"/>
<comment type="caution">
    <text evidence="3">The sequence shown here is derived from an EMBL/GenBank/DDBJ whole genome shotgun (WGS) entry which is preliminary data.</text>
</comment>